<dbReference type="AlphaFoldDB" id="U6RDW4"/>
<comment type="similarity">
    <text evidence="1">Belongs to the UPF0246 family.</text>
</comment>
<dbReference type="Proteomes" id="UP000017831">
    <property type="component" value="Unassembled WGS sequence"/>
</dbReference>
<gene>
    <name evidence="2" type="ORF">HMPREF1534_02384</name>
</gene>
<evidence type="ECO:0000313" key="2">
    <source>
        <dbReference type="EMBL" id="EOA54272.1"/>
    </source>
</evidence>
<dbReference type="STRING" id="1121098.HMPREF1534_02384"/>
<comment type="caution">
    <text evidence="2">The sequence shown here is derived from an EMBL/GenBank/DDBJ whole genome shotgun (WGS) entry which is preliminary data.</text>
</comment>
<protein>
    <recommendedName>
        <fullName evidence="1">UPF0246 protein HMPREF1534_02384</fullName>
    </recommendedName>
</protein>
<dbReference type="NCBIfam" id="NF002547">
    <property type="entry name" value="PRK02101.2-5"/>
    <property type="match status" value="1"/>
</dbReference>
<dbReference type="EMBL" id="AQHY01000027">
    <property type="protein sequence ID" value="EOA54272.1"/>
    <property type="molecule type" value="Genomic_DNA"/>
</dbReference>
<evidence type="ECO:0000313" key="3">
    <source>
        <dbReference type="Proteomes" id="UP000017831"/>
    </source>
</evidence>
<dbReference type="GO" id="GO:0005829">
    <property type="term" value="C:cytosol"/>
    <property type="evidence" value="ECO:0007669"/>
    <property type="project" value="TreeGrafter"/>
</dbReference>
<dbReference type="PATRIC" id="fig|1121098.3.peg.2422"/>
<dbReference type="GeneID" id="60061681"/>
<dbReference type="eggNOG" id="COG3022">
    <property type="taxonomic scope" value="Bacteria"/>
</dbReference>
<sequence length="255" mass="29685">MMTFISCAKTMTDHSKVEVPTTGTPQFQAEAIQHALGMSRFSAEELERLLRVNSKIAAENYLRFQDFCSEANKALPALLAYTGIVFKRICPQDFTAEDFQYVQDHLRITSFLYGLLRPLDLIKNYRLEGDVRLPEHEGISMFDYWKPILTDEFIKSIKAQGGTLVNLASNEMKDLFDWKRIEQQVRVITPEFQVWKKGKLTTVVIYTKMCRGEMTRYIIKNRIEKPEELKSFNWEGFCFDAEHSTESQYLFSLLS</sequence>
<dbReference type="Pfam" id="PF03883">
    <property type="entry name" value="H2O2_YaaD"/>
    <property type="match status" value="1"/>
</dbReference>
<dbReference type="InterPro" id="IPR005583">
    <property type="entry name" value="YaaA"/>
</dbReference>
<dbReference type="PANTHER" id="PTHR30283:SF4">
    <property type="entry name" value="PEROXIDE STRESS RESISTANCE PROTEIN YAAA"/>
    <property type="match status" value="1"/>
</dbReference>
<evidence type="ECO:0000256" key="1">
    <source>
        <dbReference type="HAMAP-Rule" id="MF_00652"/>
    </source>
</evidence>
<dbReference type="PANTHER" id="PTHR30283">
    <property type="entry name" value="PEROXIDE STRESS RESPONSE PROTEIN YAAA"/>
    <property type="match status" value="1"/>
</dbReference>
<proteinExistence type="inferred from homology"/>
<keyword evidence="3" id="KW-1185">Reference proteome</keyword>
<dbReference type="HOGENOM" id="CLU_061989_0_1_10"/>
<dbReference type="GO" id="GO:0033194">
    <property type="term" value="P:response to hydroperoxide"/>
    <property type="evidence" value="ECO:0007669"/>
    <property type="project" value="TreeGrafter"/>
</dbReference>
<dbReference type="HAMAP" id="MF_00652">
    <property type="entry name" value="UPF0246"/>
    <property type="match status" value="1"/>
</dbReference>
<reference evidence="2 3" key="1">
    <citation type="submission" date="2013-04" db="EMBL/GenBank/DDBJ databases">
        <title>The Genome Sequence of Bacteroides massiliensis DSM 17679.</title>
        <authorList>
            <consortium name="The Broad Institute Genomics Platform"/>
            <person name="Earl A."/>
            <person name="Ward D."/>
            <person name="Feldgarden M."/>
            <person name="Gevers D."/>
            <person name="Martens E."/>
            <person name="Fenner L."/>
            <person name="Roux V."/>
            <person name="Mallet M.N."/>
            <person name="Raoult D."/>
            <person name="Walker B."/>
            <person name="Young S."/>
            <person name="Zeng Q."/>
            <person name="Gargeya S."/>
            <person name="Fitzgerald M."/>
            <person name="Haas B."/>
            <person name="Abouelleil A."/>
            <person name="Allen A.W."/>
            <person name="Alvarado L."/>
            <person name="Arachchi H.M."/>
            <person name="Berlin A.M."/>
            <person name="Chapman S.B."/>
            <person name="Gainer-Dewar J."/>
            <person name="Goldberg J."/>
            <person name="Griggs A."/>
            <person name="Gujja S."/>
            <person name="Hansen M."/>
            <person name="Howarth C."/>
            <person name="Imamovic A."/>
            <person name="Ireland A."/>
            <person name="Larimer J."/>
            <person name="McCowan C."/>
            <person name="Murphy C."/>
            <person name="Pearson M."/>
            <person name="Poon T.W."/>
            <person name="Priest M."/>
            <person name="Roberts A."/>
            <person name="Saif S."/>
            <person name="Shea T."/>
            <person name="Sisk P."/>
            <person name="Sykes S."/>
            <person name="Wortman J."/>
            <person name="Nusbaum C."/>
            <person name="Birren B."/>
        </authorList>
    </citation>
    <scope>NUCLEOTIDE SEQUENCE [LARGE SCALE GENOMIC DNA]</scope>
    <source>
        <strain evidence="3">B84634 / Timone 84634 / DSM 17679 / JCM 13223</strain>
    </source>
</reference>
<accession>U6RDW4</accession>
<dbReference type="OrthoDB" id="9777133at2"/>
<name>U6RDW4_9BACT</name>
<dbReference type="RefSeq" id="WP_005941303.1">
    <property type="nucleotide sequence ID" value="NZ_KB890343.1"/>
</dbReference>
<organism evidence="2 3">
    <name type="scientific">Phocaeicola massiliensis B84634 = Timone 84634 = DSM 17679 = JCM 13223</name>
    <dbReference type="NCBI Taxonomy" id="1121098"/>
    <lineage>
        <taxon>Bacteria</taxon>
        <taxon>Pseudomonadati</taxon>
        <taxon>Bacteroidota</taxon>
        <taxon>Bacteroidia</taxon>
        <taxon>Bacteroidales</taxon>
        <taxon>Bacteroidaceae</taxon>
        <taxon>Phocaeicola</taxon>
    </lineage>
</organism>
<dbReference type="PROSITE" id="PS50890">
    <property type="entry name" value="PUA"/>
    <property type="match status" value="1"/>
</dbReference>